<keyword evidence="6" id="KW-1185">Reference proteome</keyword>
<keyword evidence="4" id="KW-0804">Transcription</keyword>
<protein>
    <submittedName>
        <fullName evidence="5">BlaI/MecI/CopY family transcriptional regulator</fullName>
    </submittedName>
</protein>
<organism evidence="5 6">
    <name type="scientific">Vallitalea pronyensis</name>
    <dbReference type="NCBI Taxonomy" id="1348613"/>
    <lineage>
        <taxon>Bacteria</taxon>
        <taxon>Bacillati</taxon>
        <taxon>Bacillota</taxon>
        <taxon>Clostridia</taxon>
        <taxon>Lachnospirales</taxon>
        <taxon>Vallitaleaceae</taxon>
        <taxon>Vallitalea</taxon>
    </lineage>
</organism>
<proteinExistence type="inferred from homology"/>
<dbReference type="Gene3D" id="1.10.10.10">
    <property type="entry name" value="Winged helix-like DNA-binding domain superfamily/Winged helix DNA-binding domain"/>
    <property type="match status" value="1"/>
</dbReference>
<dbReference type="Pfam" id="PF03965">
    <property type="entry name" value="Penicillinase_R"/>
    <property type="match status" value="1"/>
</dbReference>
<dbReference type="EMBL" id="CP058649">
    <property type="protein sequence ID" value="QUI22836.1"/>
    <property type="molecule type" value="Genomic_DNA"/>
</dbReference>
<comment type="similarity">
    <text evidence="1">Belongs to the BlaI transcriptional regulatory family.</text>
</comment>
<evidence type="ECO:0000256" key="2">
    <source>
        <dbReference type="ARBA" id="ARBA00023015"/>
    </source>
</evidence>
<dbReference type="GO" id="GO:0003677">
    <property type="term" value="F:DNA binding"/>
    <property type="evidence" value="ECO:0007669"/>
    <property type="project" value="UniProtKB-KW"/>
</dbReference>
<evidence type="ECO:0000313" key="5">
    <source>
        <dbReference type="EMBL" id="QUI22836.1"/>
    </source>
</evidence>
<accession>A0A8J8MJV1</accession>
<dbReference type="GO" id="GO:0045892">
    <property type="term" value="P:negative regulation of DNA-templated transcription"/>
    <property type="evidence" value="ECO:0007669"/>
    <property type="project" value="InterPro"/>
</dbReference>
<name>A0A8J8MJV1_9FIRM</name>
<evidence type="ECO:0000313" key="6">
    <source>
        <dbReference type="Proteomes" id="UP000683246"/>
    </source>
</evidence>
<dbReference type="InterPro" id="IPR005650">
    <property type="entry name" value="BlaI_family"/>
</dbReference>
<dbReference type="AlphaFoldDB" id="A0A8J8MJV1"/>
<dbReference type="Gene3D" id="1.10.4040.10">
    <property type="entry name" value="Penicillinase repressor domain"/>
    <property type="match status" value="1"/>
</dbReference>
<sequence>MKRLPDAELSVMLVIWHGDQPMTAKDILHHLDEKKWHIATLNKLLSRLIEKNFIKPVTKGRPRKYGCLVKEDDYKIQESQSFFEKLHKNSFGSLVTSLFGDKGLSEEDIKEIESFVLSKKDGEQ</sequence>
<evidence type="ECO:0000256" key="3">
    <source>
        <dbReference type="ARBA" id="ARBA00023125"/>
    </source>
</evidence>
<reference evidence="5" key="1">
    <citation type="submission" date="2020-07" db="EMBL/GenBank/DDBJ databases">
        <title>Vallitalea pronyensis genome.</title>
        <authorList>
            <person name="Postec A."/>
        </authorList>
    </citation>
    <scope>NUCLEOTIDE SEQUENCE</scope>
    <source>
        <strain evidence="5">FatNI3</strain>
    </source>
</reference>
<dbReference type="InterPro" id="IPR036388">
    <property type="entry name" value="WH-like_DNA-bd_sf"/>
</dbReference>
<dbReference type="Proteomes" id="UP000683246">
    <property type="component" value="Chromosome"/>
</dbReference>
<dbReference type="KEGG" id="vpy:HZI73_11285"/>
<keyword evidence="3" id="KW-0238">DNA-binding</keyword>
<dbReference type="InterPro" id="IPR036390">
    <property type="entry name" value="WH_DNA-bd_sf"/>
</dbReference>
<evidence type="ECO:0000256" key="1">
    <source>
        <dbReference type="ARBA" id="ARBA00011046"/>
    </source>
</evidence>
<gene>
    <name evidence="5" type="ORF">HZI73_11285</name>
</gene>
<evidence type="ECO:0000256" key="4">
    <source>
        <dbReference type="ARBA" id="ARBA00023163"/>
    </source>
</evidence>
<dbReference type="SUPFAM" id="SSF46785">
    <property type="entry name" value="Winged helix' DNA-binding domain"/>
    <property type="match status" value="1"/>
</dbReference>
<dbReference type="PIRSF" id="PIRSF019455">
    <property type="entry name" value="CopR_AtkY"/>
    <property type="match status" value="1"/>
</dbReference>
<dbReference type="RefSeq" id="WP_212698331.1">
    <property type="nucleotide sequence ID" value="NZ_CP058649.1"/>
</dbReference>
<keyword evidence="2" id="KW-0805">Transcription regulation</keyword>